<dbReference type="InterPro" id="IPR054105">
    <property type="entry name" value="WHD_NrtR"/>
</dbReference>
<dbReference type="Proteomes" id="UP000263900">
    <property type="component" value="Chromosome"/>
</dbReference>
<evidence type="ECO:0000313" key="3">
    <source>
        <dbReference type="Proteomes" id="UP000263900"/>
    </source>
</evidence>
<dbReference type="InterPro" id="IPR036390">
    <property type="entry name" value="WH_DNA-bd_sf"/>
</dbReference>
<dbReference type="EMBL" id="CP032157">
    <property type="protein sequence ID" value="AXY76973.1"/>
    <property type="molecule type" value="Genomic_DNA"/>
</dbReference>
<dbReference type="InterPro" id="IPR015797">
    <property type="entry name" value="NUDIX_hydrolase-like_dom_sf"/>
</dbReference>
<reference evidence="2 3" key="1">
    <citation type="submission" date="2018-09" db="EMBL/GenBank/DDBJ databases">
        <title>Genome sequencing of strain 6GH32-13.</title>
        <authorList>
            <person name="Weon H.-Y."/>
            <person name="Heo J."/>
            <person name="Kwon S.-W."/>
        </authorList>
    </citation>
    <scope>NUCLEOTIDE SEQUENCE [LARGE SCALE GENOMIC DNA]</scope>
    <source>
        <strain evidence="2 3">5GH32-13</strain>
    </source>
</reference>
<dbReference type="InterPro" id="IPR000086">
    <property type="entry name" value="NUDIX_hydrolase_dom"/>
</dbReference>
<evidence type="ECO:0000259" key="1">
    <source>
        <dbReference type="PROSITE" id="PS51462"/>
    </source>
</evidence>
<sequence length="239" mass="27961">MGTALQKTIQQLRSENREYFQIALSVDCVIFGFDENELKVLLIKSDLEEFNDQWSLLGDLVSPDENLDSASYRVLKERTGLDDVYLEQVYTFGDVNRHPAGRVITTAWYSLINVKDHQLDLAHNELHWHPVTEITTLAFDHKKILDTCLKQLQSKIDEHPIVFNLLPEKFSLRELQSLYESILGTKLDRRNFRKKFFLMDWLIDVNELEQDVPHRPGKLYRFNAARFSNGKVKLEEAVH</sequence>
<dbReference type="AlphaFoldDB" id="A0A3B7MUA7"/>
<dbReference type="Gene3D" id="1.10.10.10">
    <property type="entry name" value="Winged helix-like DNA-binding domain superfamily/Winged helix DNA-binding domain"/>
    <property type="match status" value="1"/>
</dbReference>
<dbReference type="CDD" id="cd18873">
    <property type="entry name" value="NUDIX_NadM_like"/>
    <property type="match status" value="1"/>
</dbReference>
<dbReference type="OrthoDB" id="9786141at2"/>
<evidence type="ECO:0000313" key="2">
    <source>
        <dbReference type="EMBL" id="AXY76973.1"/>
    </source>
</evidence>
<dbReference type="Pfam" id="PF00293">
    <property type="entry name" value="NUDIX"/>
    <property type="match status" value="1"/>
</dbReference>
<dbReference type="PROSITE" id="PS51462">
    <property type="entry name" value="NUDIX"/>
    <property type="match status" value="1"/>
</dbReference>
<dbReference type="SUPFAM" id="SSF46785">
    <property type="entry name" value="Winged helix' DNA-binding domain"/>
    <property type="match status" value="1"/>
</dbReference>
<dbReference type="Pfam" id="PF21906">
    <property type="entry name" value="WHD_NrtR"/>
    <property type="match status" value="1"/>
</dbReference>
<dbReference type="RefSeq" id="WP_119052849.1">
    <property type="nucleotide sequence ID" value="NZ_CP032157.1"/>
</dbReference>
<accession>A0A3B7MUA7</accession>
<proteinExistence type="predicted"/>
<dbReference type="InterPro" id="IPR036388">
    <property type="entry name" value="WH-like_DNA-bd_sf"/>
</dbReference>
<dbReference type="SUPFAM" id="SSF55811">
    <property type="entry name" value="Nudix"/>
    <property type="match status" value="1"/>
</dbReference>
<dbReference type="PANTHER" id="PTHR43736:SF4">
    <property type="entry name" value="SLR1690 PROTEIN"/>
    <property type="match status" value="1"/>
</dbReference>
<name>A0A3B7MUA7_9BACT</name>
<dbReference type="PANTHER" id="PTHR43736">
    <property type="entry name" value="ADP-RIBOSE PYROPHOSPHATASE"/>
    <property type="match status" value="1"/>
</dbReference>
<feature type="domain" description="Nudix hydrolase" evidence="1">
    <location>
        <begin position="23"/>
        <end position="152"/>
    </location>
</feature>
<gene>
    <name evidence="2" type="ORF">D3H65_24620</name>
</gene>
<dbReference type="KEGG" id="pseg:D3H65_24620"/>
<keyword evidence="3" id="KW-1185">Reference proteome</keyword>
<protein>
    <submittedName>
        <fullName evidence="2">NUDIX domain-containing protein</fullName>
    </submittedName>
</protein>
<dbReference type="Gene3D" id="3.90.79.10">
    <property type="entry name" value="Nucleoside Triphosphate Pyrophosphohydrolase"/>
    <property type="match status" value="1"/>
</dbReference>
<organism evidence="2 3">
    <name type="scientific">Paraflavitalea soli</name>
    <dbReference type="NCBI Taxonomy" id="2315862"/>
    <lineage>
        <taxon>Bacteria</taxon>
        <taxon>Pseudomonadati</taxon>
        <taxon>Bacteroidota</taxon>
        <taxon>Chitinophagia</taxon>
        <taxon>Chitinophagales</taxon>
        <taxon>Chitinophagaceae</taxon>
        <taxon>Paraflavitalea</taxon>
    </lineage>
</organism>